<feature type="transmembrane region" description="Helical" evidence="1">
    <location>
        <begin position="116"/>
        <end position="138"/>
    </location>
</feature>
<reference evidence="2 3" key="1">
    <citation type="journal article" date="2017" name="Int. J. Syst. Evol. Microbiol.">
        <title>Bacillus mangrovi sp. nov., isolated from a sediment sample from a mangrove forest.</title>
        <authorList>
            <person name="Gupta V."/>
            <person name="Singh P.K."/>
            <person name="Korpole S."/>
            <person name="Tanuku N.R.S."/>
            <person name="Pinnaka A.K."/>
        </authorList>
    </citation>
    <scope>NUCLEOTIDE SEQUENCE [LARGE SCALE GENOMIC DNA]</scope>
    <source>
        <strain evidence="2 3">KCTC 33872</strain>
    </source>
</reference>
<dbReference type="OrthoDB" id="1655249at2"/>
<dbReference type="Proteomes" id="UP000434639">
    <property type="component" value="Unassembled WGS sequence"/>
</dbReference>
<dbReference type="EMBL" id="WMIB01000009">
    <property type="protein sequence ID" value="MTH53939.1"/>
    <property type="molecule type" value="Genomic_DNA"/>
</dbReference>
<sequence>MESALSTNYKNTKQGVVTLHAKQLIGLNNEKRERLTRENEQYYSDFLIYLRLQLSLSEQKTEELLMEILDHLLDAQSEGKTASEVFGADPKTYADEMIAFIPKEDKKDVFQFGLSIAFNLAGWFLSITSLASVIQFFLGQPAERFYIYKTSIMLLLILLSVSAGVPFIFKLIKRSLFKQKNNEVLTAVKGGLFGALAAGIVIAAGFFIPETGPYAQVQWYILAAAAAAAFGFSYFLKRRL</sequence>
<dbReference type="Pfam" id="PF06570">
    <property type="entry name" value="DUF1129"/>
    <property type="match status" value="1"/>
</dbReference>
<keyword evidence="3" id="KW-1185">Reference proteome</keyword>
<evidence type="ECO:0000256" key="1">
    <source>
        <dbReference type="SAM" id="Phobius"/>
    </source>
</evidence>
<feature type="transmembrane region" description="Helical" evidence="1">
    <location>
        <begin position="219"/>
        <end position="236"/>
    </location>
</feature>
<feature type="transmembrane region" description="Helical" evidence="1">
    <location>
        <begin position="150"/>
        <end position="172"/>
    </location>
</feature>
<evidence type="ECO:0000313" key="2">
    <source>
        <dbReference type="EMBL" id="MTH53939.1"/>
    </source>
</evidence>
<dbReference type="PANTHER" id="PTHR41307:SF1">
    <property type="entry name" value="MEMBRANE PROTEIN"/>
    <property type="match status" value="1"/>
</dbReference>
<dbReference type="AlphaFoldDB" id="A0A7X2V598"/>
<keyword evidence="1" id="KW-0812">Transmembrane</keyword>
<accession>A0A7X2V598</accession>
<feature type="transmembrane region" description="Helical" evidence="1">
    <location>
        <begin position="184"/>
        <end position="207"/>
    </location>
</feature>
<comment type="caution">
    <text evidence="2">The sequence shown here is derived from an EMBL/GenBank/DDBJ whole genome shotgun (WGS) entry which is preliminary data.</text>
</comment>
<dbReference type="Gene3D" id="1.10.1900.10">
    <property type="entry name" value="c-terminal domain of poly(a) binding protein"/>
    <property type="match status" value="1"/>
</dbReference>
<dbReference type="SUPFAM" id="SSF158560">
    <property type="entry name" value="BH3980-like"/>
    <property type="match status" value="1"/>
</dbReference>
<evidence type="ECO:0000313" key="3">
    <source>
        <dbReference type="Proteomes" id="UP000434639"/>
    </source>
</evidence>
<keyword evidence="1" id="KW-0472">Membrane</keyword>
<protein>
    <submittedName>
        <fullName evidence="2">DUF1129 family protein</fullName>
    </submittedName>
</protein>
<gene>
    <name evidence="2" type="ORF">GKZ89_11030</name>
</gene>
<name>A0A7X2V598_9BACI</name>
<dbReference type="InterPro" id="IPR009214">
    <property type="entry name" value="DUF1129"/>
</dbReference>
<proteinExistence type="predicted"/>
<dbReference type="PANTHER" id="PTHR41307">
    <property type="entry name" value="MEMBRANE PROTEIN-RELATED"/>
    <property type="match status" value="1"/>
</dbReference>
<organism evidence="2 3">
    <name type="scientific">Metabacillus mangrovi</name>
    <dbReference type="NCBI Taxonomy" id="1491830"/>
    <lineage>
        <taxon>Bacteria</taxon>
        <taxon>Bacillati</taxon>
        <taxon>Bacillota</taxon>
        <taxon>Bacilli</taxon>
        <taxon>Bacillales</taxon>
        <taxon>Bacillaceae</taxon>
        <taxon>Metabacillus</taxon>
    </lineage>
</organism>
<keyword evidence="1" id="KW-1133">Transmembrane helix</keyword>